<gene>
    <name evidence="4" type="ORF">J2T57_001913</name>
</gene>
<dbReference type="PANTHER" id="PTHR30029:SF2">
    <property type="entry name" value="STAGE V SPORULATION PROTEIN R"/>
    <property type="match status" value="1"/>
</dbReference>
<feature type="region of interest" description="Disordered" evidence="1">
    <location>
        <begin position="1"/>
        <end position="23"/>
    </location>
</feature>
<dbReference type="PANTHER" id="PTHR30029">
    <property type="entry name" value="STAGE V SPORULATION PROTEIN R"/>
    <property type="match status" value="1"/>
</dbReference>
<feature type="domain" description="SpoVR-like C-terminal" evidence="3">
    <location>
        <begin position="420"/>
        <end position="472"/>
    </location>
</feature>
<feature type="compositionally biased region" description="Basic and acidic residues" evidence="1">
    <location>
        <begin position="1"/>
        <end position="15"/>
    </location>
</feature>
<evidence type="ECO:0000313" key="5">
    <source>
        <dbReference type="Proteomes" id="UP001205843"/>
    </source>
</evidence>
<feature type="region of interest" description="Disordered" evidence="1">
    <location>
        <begin position="189"/>
        <end position="211"/>
    </location>
</feature>
<evidence type="ECO:0000256" key="1">
    <source>
        <dbReference type="SAM" id="MobiDB-lite"/>
    </source>
</evidence>
<accession>A0AAE3G2U8</accession>
<evidence type="ECO:0000259" key="3">
    <source>
        <dbReference type="Pfam" id="PF24755"/>
    </source>
</evidence>
<dbReference type="EMBL" id="JALJXV010000004">
    <property type="protein sequence ID" value="MCP1674775.1"/>
    <property type="molecule type" value="Genomic_DNA"/>
</dbReference>
<dbReference type="InterPro" id="IPR007390">
    <property type="entry name" value="Spore_V_R"/>
</dbReference>
<dbReference type="Pfam" id="PF04293">
    <property type="entry name" value="SpoVR"/>
    <property type="match status" value="1"/>
</dbReference>
<organism evidence="4 5">
    <name type="scientific">Natronocella acetinitrilica</name>
    <dbReference type="NCBI Taxonomy" id="414046"/>
    <lineage>
        <taxon>Bacteria</taxon>
        <taxon>Pseudomonadati</taxon>
        <taxon>Pseudomonadota</taxon>
        <taxon>Gammaproteobacteria</taxon>
        <taxon>Chromatiales</taxon>
        <taxon>Ectothiorhodospiraceae</taxon>
        <taxon>Natronocella</taxon>
    </lineage>
</organism>
<dbReference type="InterPro" id="IPR057008">
    <property type="entry name" value="SpoVR-like_C"/>
</dbReference>
<dbReference type="Pfam" id="PF24755">
    <property type="entry name" value="SpoVR_C"/>
    <property type="match status" value="1"/>
</dbReference>
<reference evidence="4" key="1">
    <citation type="submission" date="2022-03" db="EMBL/GenBank/DDBJ databases">
        <title>Genomic Encyclopedia of Type Strains, Phase III (KMG-III): the genomes of soil and plant-associated and newly described type strains.</title>
        <authorList>
            <person name="Whitman W."/>
        </authorList>
    </citation>
    <scope>NUCLEOTIDE SEQUENCE</scope>
    <source>
        <strain evidence="4">ANL 6-2</strain>
    </source>
</reference>
<name>A0AAE3G2U8_9GAMM</name>
<proteinExistence type="predicted"/>
<feature type="domain" description="SpoVR protein-like N-terminal" evidence="2">
    <location>
        <begin position="26"/>
        <end position="412"/>
    </location>
</feature>
<evidence type="ECO:0000313" key="4">
    <source>
        <dbReference type="EMBL" id="MCP1674775.1"/>
    </source>
</evidence>
<sequence length="485" mass="55911">MHDHDHGHGPGDKHHGACPGDPLGNEQLQDYVPRLEAMARDYGLSFYPVDFELVPNQFMMEVAVYGLPVRMPHWSFGVRYIYQYVQHRMGGSKIFEVVFPGDPNRAYLVNDNGLSENTLVTAHVLGHADFSRNNSLFDRMQREVGYHIVEQTADRAHRIQEAIEQHGERRVEAVLDAALSLEQHIDTNKPLHRSRYKQAPAPTDKPVPNPQSFDARFHRLPGEEPAGPARSQQARMRIPPAPEYDLLWFIAHYAPDMADWERDIFLAVREESYYFYPVFACQIMNEGWASYWHARLLREADFLPGRVYLDAIKTHSDVVRPYAGEQSVALQVNPYHLGFRMWERIVDDLGLDAAMRIRSEEDDFGFLRNYLDQDLATELQLFNYARRPGASGEERFIVKDRDLADIRENILSPKFNYGAPRIYVESVGLDASLSLGHDHASDGRGLDLNRARKVLEYIHRVWRRPVRLATVDHAGEERQVELEEN</sequence>
<comment type="caution">
    <text evidence="4">The sequence shown here is derived from an EMBL/GenBank/DDBJ whole genome shotgun (WGS) entry which is preliminary data.</text>
</comment>
<evidence type="ECO:0000259" key="2">
    <source>
        <dbReference type="Pfam" id="PF04293"/>
    </source>
</evidence>
<dbReference type="Proteomes" id="UP001205843">
    <property type="component" value="Unassembled WGS sequence"/>
</dbReference>
<protein>
    <submittedName>
        <fullName evidence="4">Stage V sporulation protein R</fullName>
    </submittedName>
</protein>
<dbReference type="AlphaFoldDB" id="A0AAE3G2U8"/>
<dbReference type="RefSeq" id="WP_253477165.1">
    <property type="nucleotide sequence ID" value="NZ_JALJXV010000004.1"/>
</dbReference>
<keyword evidence="5" id="KW-1185">Reference proteome</keyword>
<dbReference type="InterPro" id="IPR056174">
    <property type="entry name" value="SpoVR_N"/>
</dbReference>